<organism evidence="1">
    <name type="scientific">Aphanomyces stellatus</name>
    <dbReference type="NCBI Taxonomy" id="120398"/>
    <lineage>
        <taxon>Eukaryota</taxon>
        <taxon>Sar</taxon>
        <taxon>Stramenopiles</taxon>
        <taxon>Oomycota</taxon>
        <taxon>Saprolegniomycetes</taxon>
        <taxon>Saprolegniales</taxon>
        <taxon>Verrucalvaceae</taxon>
        <taxon>Aphanomyces</taxon>
    </lineage>
</organism>
<comment type="caution">
    <text evidence="1">The sequence shown here is derived from an EMBL/GenBank/DDBJ whole genome shotgun (WGS) entry which is preliminary data.</text>
</comment>
<gene>
    <name evidence="1" type="ORF">As57867_006526</name>
</gene>
<accession>A0A6A4ZHV6</accession>
<feature type="non-terminal residue" evidence="1">
    <location>
        <position position="235"/>
    </location>
</feature>
<dbReference type="EMBL" id="VJMH01002752">
    <property type="protein sequence ID" value="KAF0707773.1"/>
    <property type="molecule type" value="Genomic_DNA"/>
</dbReference>
<sequence length="235" mass="26505">MTRNKTITFYHFEPDMFHLQYEGYLTRIELPRAQPKIVATATGTFGENGYDWLLTPPSHPLTCVDRSYGNPTTNPINVDFPQESLKLYFSNVLNSDNFLVGFINKFQITQLDINSLLASFVKLNANNPSAPNAPFTAACAWVKANYRTWKSWVSPLPLCSPKAHMQYTMTGCNDSSRMITFLWSVPDPTNASLPYQCDGGDSSLPSPLSTSRSCDWLNSNVDQWTPWLRSKPLCD</sequence>
<protein>
    <submittedName>
        <fullName evidence="1">Uncharacterized protein</fullName>
    </submittedName>
</protein>
<proteinExistence type="predicted"/>
<evidence type="ECO:0000313" key="1">
    <source>
        <dbReference type="EMBL" id="KAF0707773.1"/>
    </source>
</evidence>
<dbReference type="OrthoDB" id="167531at2759"/>
<dbReference type="AlphaFoldDB" id="A0A6A4ZHV6"/>
<name>A0A6A4ZHV6_9STRA</name>
<reference evidence="1" key="1">
    <citation type="submission" date="2019-06" db="EMBL/GenBank/DDBJ databases">
        <title>Genomics analysis of Aphanomyces spp. identifies a new class of oomycete effector associated with host adaptation.</title>
        <authorList>
            <person name="Gaulin E."/>
        </authorList>
    </citation>
    <scope>NUCLEOTIDE SEQUENCE</scope>
    <source>
        <strain evidence="1">CBS 578.67</strain>
    </source>
</reference>